<dbReference type="InterPro" id="IPR052958">
    <property type="entry name" value="IFN-induced_PKR_regulator"/>
</dbReference>
<accession>A0A2G8KJ59</accession>
<evidence type="ECO:0000313" key="1">
    <source>
        <dbReference type="EMBL" id="PIK48039.1"/>
    </source>
</evidence>
<gene>
    <name evidence="1" type="ORF">BSL78_15101</name>
</gene>
<name>A0A2G8KJ59_STIJA</name>
<dbReference type="AlphaFoldDB" id="A0A2G8KJ59"/>
<protein>
    <submittedName>
        <fullName evidence="1">Putative zinc finger MYM-type protein 1-like</fullName>
    </submittedName>
</protein>
<comment type="caution">
    <text evidence="1">The sequence shown here is derived from an EMBL/GenBank/DDBJ whole genome shotgun (WGS) entry which is preliminary data.</text>
</comment>
<dbReference type="EMBL" id="MRZV01000544">
    <property type="protein sequence ID" value="PIK48039.1"/>
    <property type="molecule type" value="Genomic_DNA"/>
</dbReference>
<evidence type="ECO:0000313" key="2">
    <source>
        <dbReference type="Proteomes" id="UP000230750"/>
    </source>
</evidence>
<dbReference type="PANTHER" id="PTHR46289:SF19">
    <property type="entry name" value="ZINC FINGER MYM-TYPE CONTAINING 1"/>
    <property type="match status" value="1"/>
</dbReference>
<dbReference type="OrthoDB" id="1739706at2759"/>
<reference evidence="1 2" key="1">
    <citation type="journal article" date="2017" name="PLoS Biol.">
        <title>The sea cucumber genome provides insights into morphological evolution and visceral regeneration.</title>
        <authorList>
            <person name="Zhang X."/>
            <person name="Sun L."/>
            <person name="Yuan J."/>
            <person name="Sun Y."/>
            <person name="Gao Y."/>
            <person name="Zhang L."/>
            <person name="Li S."/>
            <person name="Dai H."/>
            <person name="Hamel J.F."/>
            <person name="Liu C."/>
            <person name="Yu Y."/>
            <person name="Liu S."/>
            <person name="Lin W."/>
            <person name="Guo K."/>
            <person name="Jin S."/>
            <person name="Xu P."/>
            <person name="Storey K.B."/>
            <person name="Huan P."/>
            <person name="Zhang T."/>
            <person name="Zhou Y."/>
            <person name="Zhang J."/>
            <person name="Lin C."/>
            <person name="Li X."/>
            <person name="Xing L."/>
            <person name="Huo D."/>
            <person name="Sun M."/>
            <person name="Wang L."/>
            <person name="Mercier A."/>
            <person name="Li F."/>
            <person name="Yang H."/>
            <person name="Xiang J."/>
        </authorList>
    </citation>
    <scope>NUCLEOTIDE SEQUENCE [LARGE SCALE GENOMIC DNA]</scope>
    <source>
        <strain evidence="1">Shaxun</strain>
        <tissue evidence="1">Muscle</tissue>
    </source>
</reference>
<dbReference type="PANTHER" id="PTHR46289">
    <property type="entry name" value="52 KDA REPRESSOR OF THE INHIBITOR OF THE PROTEIN KINASE-LIKE PROTEIN-RELATED"/>
    <property type="match status" value="1"/>
</dbReference>
<keyword evidence="2" id="KW-1185">Reference proteome</keyword>
<dbReference type="Proteomes" id="UP000230750">
    <property type="component" value="Unassembled WGS sequence"/>
</dbReference>
<dbReference type="STRING" id="307972.A0A2G8KJ59"/>
<proteinExistence type="predicted"/>
<organism evidence="1 2">
    <name type="scientific">Stichopus japonicus</name>
    <name type="common">Sea cucumber</name>
    <dbReference type="NCBI Taxonomy" id="307972"/>
    <lineage>
        <taxon>Eukaryota</taxon>
        <taxon>Metazoa</taxon>
        <taxon>Echinodermata</taxon>
        <taxon>Eleutherozoa</taxon>
        <taxon>Echinozoa</taxon>
        <taxon>Holothuroidea</taxon>
        <taxon>Aspidochirotacea</taxon>
        <taxon>Aspidochirotida</taxon>
        <taxon>Stichopodidae</taxon>
        <taxon>Apostichopus</taxon>
    </lineage>
</organism>
<sequence>MACHTRWACRVDACRVMKDRFPVVVRLLGEIGNEDNADRAVEAKGLLAQLDANFLMKLVVFSDILTKTSQLSNMLQSTDLDLAKAVELTETLISLLEDLRNNPVSFDILWGRIENTVEEQGFDIDMADPTQRKMKRRLPEHFRDSVMLESVGNLGRSADGDSDTMGTDVKDQIRVNFVYPALDRIISEMNRRFNKKSM</sequence>